<keyword evidence="2" id="KW-1185">Reference proteome</keyword>
<organism evidence="1 2">
    <name type="scientific">Roseococcus pinisoli</name>
    <dbReference type="NCBI Taxonomy" id="2835040"/>
    <lineage>
        <taxon>Bacteria</taxon>
        <taxon>Pseudomonadati</taxon>
        <taxon>Pseudomonadota</taxon>
        <taxon>Alphaproteobacteria</taxon>
        <taxon>Acetobacterales</taxon>
        <taxon>Roseomonadaceae</taxon>
        <taxon>Roseococcus</taxon>
    </lineage>
</organism>
<gene>
    <name evidence="1" type="ORF">KHU32_14750</name>
</gene>
<dbReference type="Proteomes" id="UP000766336">
    <property type="component" value="Unassembled WGS sequence"/>
</dbReference>
<dbReference type="Pfam" id="PF06776">
    <property type="entry name" value="IalB"/>
    <property type="match status" value="1"/>
</dbReference>
<name>A0ABS5QI40_9PROT</name>
<accession>A0ABS5QI40</accession>
<comment type="caution">
    <text evidence="1">The sequence shown here is derived from an EMBL/GenBank/DDBJ whole genome shotgun (WGS) entry which is preliminary data.</text>
</comment>
<proteinExistence type="predicted"/>
<dbReference type="EMBL" id="JAHCDA010000002">
    <property type="protein sequence ID" value="MBS7812208.1"/>
    <property type="molecule type" value="Genomic_DNA"/>
</dbReference>
<evidence type="ECO:0000313" key="1">
    <source>
        <dbReference type="EMBL" id="MBS7812208.1"/>
    </source>
</evidence>
<dbReference type="InterPro" id="IPR038696">
    <property type="entry name" value="IalB_sf"/>
</dbReference>
<reference evidence="1 2" key="1">
    <citation type="submission" date="2021-05" db="EMBL/GenBank/DDBJ databases">
        <title>Roseococcus sp. XZZS9, whole genome shotgun sequencing project.</title>
        <authorList>
            <person name="Zhao G."/>
            <person name="Shen L."/>
        </authorList>
    </citation>
    <scope>NUCLEOTIDE SEQUENCE [LARGE SCALE GENOMIC DNA]</scope>
    <source>
        <strain evidence="1 2">XZZS9</strain>
    </source>
</reference>
<evidence type="ECO:0008006" key="3">
    <source>
        <dbReference type="Google" id="ProtNLM"/>
    </source>
</evidence>
<evidence type="ECO:0000313" key="2">
    <source>
        <dbReference type="Proteomes" id="UP000766336"/>
    </source>
</evidence>
<dbReference type="InterPro" id="IPR010642">
    <property type="entry name" value="Invasion_prot_B"/>
</dbReference>
<dbReference type="RefSeq" id="WP_213670834.1">
    <property type="nucleotide sequence ID" value="NZ_JAHCDA010000002.1"/>
</dbReference>
<dbReference type="Gene3D" id="2.60.40.1880">
    <property type="entry name" value="Invasion associated locus B (IalB) protein"/>
    <property type="match status" value="1"/>
</dbReference>
<sequence>MIPALAALFIAPALAQDGPRILRVFGQWSVAVDVQDGQKLCYAYTTPTRMSHRRRNVHLSVMHGSQGRNQIGLSSGYRYSRGASVTATVGRTRLPFYTDGDWAFARNGTAAVAAFRAGSEAVVRGPRAAGRPRGTVVDTFSLRGFTAAYAAINRECPPRRRG</sequence>
<protein>
    <recommendedName>
        <fullName evidence="3">Invasion associated locus B (IalB) protein</fullName>
    </recommendedName>
</protein>